<dbReference type="InterPro" id="IPR022228">
    <property type="entry name" value="DUF3755"/>
</dbReference>
<gene>
    <name evidence="2" type="ORF">FNV43_RR27214</name>
</gene>
<feature type="region of interest" description="Disordered" evidence="1">
    <location>
        <begin position="149"/>
        <end position="174"/>
    </location>
</feature>
<organism evidence="2 3">
    <name type="scientific">Rhamnella rubrinervis</name>
    <dbReference type="NCBI Taxonomy" id="2594499"/>
    <lineage>
        <taxon>Eukaryota</taxon>
        <taxon>Viridiplantae</taxon>
        <taxon>Streptophyta</taxon>
        <taxon>Embryophyta</taxon>
        <taxon>Tracheophyta</taxon>
        <taxon>Spermatophyta</taxon>
        <taxon>Magnoliopsida</taxon>
        <taxon>eudicotyledons</taxon>
        <taxon>Gunneridae</taxon>
        <taxon>Pentapetalae</taxon>
        <taxon>rosids</taxon>
        <taxon>fabids</taxon>
        <taxon>Rosales</taxon>
        <taxon>Rhamnaceae</taxon>
        <taxon>rhamnoid group</taxon>
        <taxon>Rhamneae</taxon>
        <taxon>Rhamnella</taxon>
    </lineage>
</organism>
<evidence type="ECO:0000313" key="3">
    <source>
        <dbReference type="Proteomes" id="UP000796880"/>
    </source>
</evidence>
<feature type="compositionally biased region" description="Basic and acidic residues" evidence="1">
    <location>
        <begin position="149"/>
        <end position="167"/>
    </location>
</feature>
<protein>
    <submittedName>
        <fullName evidence="2">Uncharacterized protein</fullName>
    </submittedName>
</protein>
<dbReference type="PANTHER" id="PTHR14000:SF6">
    <property type="entry name" value="OS02G0631200 PROTEIN"/>
    <property type="match status" value="1"/>
</dbReference>
<dbReference type="EMBL" id="VOIH02000012">
    <property type="protein sequence ID" value="KAF3432474.1"/>
    <property type="molecule type" value="Genomic_DNA"/>
</dbReference>
<accession>A0A8K0GNA4</accession>
<name>A0A8K0GNA4_9ROSA</name>
<dbReference type="Proteomes" id="UP000796880">
    <property type="component" value="Unassembled WGS sequence"/>
</dbReference>
<reference evidence="2" key="1">
    <citation type="submission" date="2020-03" db="EMBL/GenBank/DDBJ databases">
        <title>A high-quality chromosome-level genome assembly of a woody plant with both climbing and erect habits, Rhamnella rubrinervis.</title>
        <authorList>
            <person name="Lu Z."/>
            <person name="Yang Y."/>
            <person name="Zhu X."/>
            <person name="Sun Y."/>
        </authorList>
    </citation>
    <scope>NUCLEOTIDE SEQUENCE</scope>
    <source>
        <strain evidence="2">BYM</strain>
        <tissue evidence="2">Leaf</tissue>
    </source>
</reference>
<proteinExistence type="predicted"/>
<dbReference type="AlphaFoldDB" id="A0A8K0GNA4"/>
<dbReference type="PANTHER" id="PTHR14000">
    <property type="entry name" value="FINGER CCCH DOMAIN PROTEIN, PUTATIVE (DUF3755)-RELATED"/>
    <property type="match status" value="1"/>
</dbReference>
<dbReference type="OrthoDB" id="19768at2759"/>
<comment type="caution">
    <text evidence="2">The sequence shown here is derived from an EMBL/GenBank/DDBJ whole genome shotgun (WGS) entry which is preliminary data.</text>
</comment>
<evidence type="ECO:0000256" key="1">
    <source>
        <dbReference type="SAM" id="MobiDB-lite"/>
    </source>
</evidence>
<evidence type="ECO:0000313" key="2">
    <source>
        <dbReference type="EMBL" id="KAF3432474.1"/>
    </source>
</evidence>
<keyword evidence="3" id="KW-1185">Reference proteome</keyword>
<dbReference type="Pfam" id="PF12579">
    <property type="entry name" value="DUF3755"/>
    <property type="match status" value="1"/>
</dbReference>
<sequence>MATESNSGFHCEGSLGSALNRHAISFQSGAINSTSEMLQIGNFFGVNSGTAAGMMFNGNSTIISNHPVISQAGTSSGALLLDSVPGLKHDVGFAVEWSVEEQYKLEEGLVKYADEPSIMRYIKIAATLRDKTVRDVALRCRWMMRKRRKPEEHNVGKKVGSRKDKMLESSSKMNMPSGLPMNMVGYPLMMHHMNQNGCMPIEGISGTTKHLLEQNAEAFSQITSNLSAYKLQDNIDLFCRTRNNLTAILNDMTDMPGLMSEMPRLPPLQVIFQTFSSLCSFFMFGFAMWTKQLFDVKNLCLTVECRKMGDPDGLHNCLSSVQCIFLFLGSKISKLFAAWTKERYPRSKPCTASSNSSWASRFVI</sequence>